<gene>
    <name evidence="2" type="ORF">KYT88_00185</name>
</gene>
<evidence type="ECO:0000313" key="3">
    <source>
        <dbReference type="Proteomes" id="UP001649473"/>
    </source>
</evidence>
<dbReference type="EMBL" id="CP083439">
    <property type="protein sequence ID" value="UKF25147.1"/>
    <property type="molecule type" value="Genomic_DNA"/>
</dbReference>
<accession>A0ABY3TAU3</accession>
<feature type="transmembrane region" description="Helical" evidence="1">
    <location>
        <begin position="360"/>
        <end position="381"/>
    </location>
</feature>
<feature type="transmembrane region" description="Helical" evidence="1">
    <location>
        <begin position="216"/>
        <end position="233"/>
    </location>
</feature>
<protein>
    <recommendedName>
        <fullName evidence="4">Integral membrane protein</fullName>
    </recommendedName>
</protein>
<feature type="transmembrane region" description="Helical" evidence="1">
    <location>
        <begin position="96"/>
        <end position="114"/>
    </location>
</feature>
<feature type="transmembrane region" description="Helical" evidence="1">
    <location>
        <begin position="194"/>
        <end position="210"/>
    </location>
</feature>
<feature type="transmembrane region" description="Helical" evidence="1">
    <location>
        <begin position="393"/>
        <end position="410"/>
    </location>
</feature>
<feature type="transmembrane region" description="Helical" evidence="1">
    <location>
        <begin position="161"/>
        <end position="187"/>
    </location>
</feature>
<sequence>MTASRREAHARLLRWYPAAWRRADGDVMLDTLEEHADAEGRAMPTRGDAWSLRAHGLLERVTPRAILVVAAAALVLAVALPAAALSSLFLESPVLLAMPWAAALLATLALIGLVGRSGVLRADSALAAAVLAVPSWILGAVAAAAWSIGFDEADAGESRSAFSSAFAALALAAWLLGAASLAVVLAGLLGIRSAVARWIVAVVVAVPGALLVGGVALTSGALALALAALIASARHRMRGRGRDVGFAVDGSASVSAARAPLSASGRRAVVITSLIGSALGLACAAFALAGSAWLPAVGDATDAMRAGIAVGSVVALLPVAAGAAALRPRLGRVVIPAAVSLGAAFATIAASYAVPGLDAAAPGYLEVAAVLVGAAGAALLLPVLSGGRVVRGILVVGVAVGIAAFAGMVVAVTGAFLAPVLGVVTAVLVARRARVPRRTQPA</sequence>
<evidence type="ECO:0000256" key="1">
    <source>
        <dbReference type="SAM" id="Phobius"/>
    </source>
</evidence>
<feature type="transmembrane region" description="Helical" evidence="1">
    <location>
        <begin position="268"/>
        <end position="294"/>
    </location>
</feature>
<feature type="transmembrane region" description="Helical" evidence="1">
    <location>
        <begin position="65"/>
        <end position="90"/>
    </location>
</feature>
<keyword evidence="1" id="KW-0812">Transmembrane</keyword>
<dbReference type="RefSeq" id="WP_043583595.1">
    <property type="nucleotide sequence ID" value="NZ_CP083439.1"/>
</dbReference>
<keyword evidence="3" id="KW-1185">Reference proteome</keyword>
<feature type="transmembrane region" description="Helical" evidence="1">
    <location>
        <begin position="306"/>
        <end position="326"/>
    </location>
</feature>
<dbReference type="Proteomes" id="UP001649473">
    <property type="component" value="Chromosome"/>
</dbReference>
<organism evidence="2 3">
    <name type="scientific">Clavibacter seminis</name>
    <dbReference type="NCBI Taxonomy" id="2860285"/>
    <lineage>
        <taxon>Bacteria</taxon>
        <taxon>Bacillati</taxon>
        <taxon>Actinomycetota</taxon>
        <taxon>Actinomycetes</taxon>
        <taxon>Micrococcales</taxon>
        <taxon>Microbacteriaceae</taxon>
        <taxon>Clavibacter</taxon>
    </lineage>
</organism>
<keyword evidence="1" id="KW-1133">Transmembrane helix</keyword>
<proteinExistence type="predicted"/>
<evidence type="ECO:0000313" key="2">
    <source>
        <dbReference type="EMBL" id="UKF25147.1"/>
    </source>
</evidence>
<keyword evidence="1" id="KW-0472">Membrane</keyword>
<evidence type="ECO:0008006" key="4">
    <source>
        <dbReference type="Google" id="ProtNLM"/>
    </source>
</evidence>
<feature type="transmembrane region" description="Helical" evidence="1">
    <location>
        <begin position="126"/>
        <end position="149"/>
    </location>
</feature>
<name>A0ABY3TAU3_9MICO</name>
<feature type="transmembrane region" description="Helical" evidence="1">
    <location>
        <begin position="333"/>
        <end position="354"/>
    </location>
</feature>
<reference evidence="3" key="1">
    <citation type="submission" date="2024-08" db="EMBL/GenBank/DDBJ databases">
        <title>Description of the novel species Clavibacter lycopersicum isolated from tomato seeds.</title>
        <authorList>
            <person name="Arizala E.D."/>
            <person name="Dobhal S."/>
            <person name="Alvarez A."/>
            <person name="Arif M."/>
        </authorList>
    </citation>
    <scope>NUCLEOTIDE SEQUENCE [LARGE SCALE GENOMIC DNA]</scope>
    <source>
        <strain evidence="3">A6099</strain>
    </source>
</reference>